<evidence type="ECO:0000313" key="2">
    <source>
        <dbReference type="Proteomes" id="UP001482620"/>
    </source>
</evidence>
<organism evidence="1 2">
    <name type="scientific">Ilyodon furcidens</name>
    <name type="common">goldbreast splitfin</name>
    <dbReference type="NCBI Taxonomy" id="33524"/>
    <lineage>
        <taxon>Eukaryota</taxon>
        <taxon>Metazoa</taxon>
        <taxon>Chordata</taxon>
        <taxon>Craniata</taxon>
        <taxon>Vertebrata</taxon>
        <taxon>Euteleostomi</taxon>
        <taxon>Actinopterygii</taxon>
        <taxon>Neopterygii</taxon>
        <taxon>Teleostei</taxon>
        <taxon>Neoteleostei</taxon>
        <taxon>Acanthomorphata</taxon>
        <taxon>Ovalentaria</taxon>
        <taxon>Atherinomorphae</taxon>
        <taxon>Cyprinodontiformes</taxon>
        <taxon>Goodeidae</taxon>
        <taxon>Ilyodon</taxon>
    </lineage>
</organism>
<name>A0ABV0TDD8_9TELE</name>
<protein>
    <submittedName>
        <fullName evidence="1">Uncharacterized protein</fullName>
    </submittedName>
</protein>
<dbReference type="Proteomes" id="UP001482620">
    <property type="component" value="Unassembled WGS sequence"/>
</dbReference>
<proteinExistence type="predicted"/>
<gene>
    <name evidence="1" type="ORF">ILYODFUR_023221</name>
</gene>
<keyword evidence="2" id="KW-1185">Reference proteome</keyword>
<evidence type="ECO:0000313" key="1">
    <source>
        <dbReference type="EMBL" id="MEQ2229858.1"/>
    </source>
</evidence>
<comment type="caution">
    <text evidence="1">The sequence shown here is derived from an EMBL/GenBank/DDBJ whole genome shotgun (WGS) entry which is preliminary data.</text>
</comment>
<sequence length="114" mass="12447">MIVGLESLSSWKGNLHPSSKSCSLKNGFVPGLPCIWLHSSSPHLYTKSMVLPLPCFTAAIVKHFSCRAGSSLLVSSVQSTFFQMFAVSTNNGFLFATLIKVRFVECMTDSCHVD</sequence>
<accession>A0ABV0TDD8</accession>
<reference evidence="1 2" key="1">
    <citation type="submission" date="2021-06" db="EMBL/GenBank/DDBJ databases">
        <authorList>
            <person name="Palmer J.M."/>
        </authorList>
    </citation>
    <scope>NUCLEOTIDE SEQUENCE [LARGE SCALE GENOMIC DNA]</scope>
    <source>
        <strain evidence="2">if_2019</strain>
        <tissue evidence="1">Muscle</tissue>
    </source>
</reference>
<dbReference type="EMBL" id="JAHRIQ010025804">
    <property type="protein sequence ID" value="MEQ2229858.1"/>
    <property type="molecule type" value="Genomic_DNA"/>
</dbReference>